<proteinExistence type="inferred from homology"/>
<evidence type="ECO:0000259" key="5">
    <source>
        <dbReference type="PROSITE" id="PS50111"/>
    </source>
</evidence>
<dbReference type="SUPFAM" id="SSF58104">
    <property type="entry name" value="Methyl-accepting chemotaxis protein (MCP) signaling domain"/>
    <property type="match status" value="1"/>
</dbReference>
<feature type="transmembrane region" description="Helical" evidence="4">
    <location>
        <begin position="20"/>
        <end position="38"/>
    </location>
</feature>
<dbReference type="CDD" id="cd11386">
    <property type="entry name" value="MCP_signal"/>
    <property type="match status" value="1"/>
</dbReference>
<keyword evidence="1" id="KW-0145">Chemotaxis</keyword>
<dbReference type="EMBL" id="QFBC01000014">
    <property type="protein sequence ID" value="PWE53717.1"/>
    <property type="molecule type" value="Genomic_DNA"/>
</dbReference>
<dbReference type="GO" id="GO:0007165">
    <property type="term" value="P:signal transduction"/>
    <property type="evidence" value="ECO:0007669"/>
    <property type="project" value="UniProtKB-KW"/>
</dbReference>
<keyword evidence="4" id="KW-1133">Transmembrane helix</keyword>
<reference evidence="8 9" key="1">
    <citation type="submission" date="2018-05" db="EMBL/GenBank/DDBJ databases">
        <title>The draft genome of strain NS-104.</title>
        <authorList>
            <person name="Hang P."/>
            <person name="Jiang J."/>
        </authorList>
    </citation>
    <scope>NUCLEOTIDE SEQUENCE [LARGE SCALE GENOMIC DNA]</scope>
    <source>
        <strain evidence="8 9">NS-104</strain>
    </source>
</reference>
<dbReference type="Pfam" id="PF00015">
    <property type="entry name" value="MCPsignal"/>
    <property type="match status" value="1"/>
</dbReference>
<dbReference type="AlphaFoldDB" id="A0A2U2DK81"/>
<feature type="domain" description="Methyl-accepting transducer" evidence="5">
    <location>
        <begin position="485"/>
        <end position="714"/>
    </location>
</feature>
<dbReference type="InterPro" id="IPR004090">
    <property type="entry name" value="Chemotax_Me-accpt_rcpt"/>
</dbReference>
<dbReference type="PROSITE" id="PS50885">
    <property type="entry name" value="HAMP"/>
    <property type="match status" value="2"/>
</dbReference>
<comment type="caution">
    <text evidence="8">The sequence shown here is derived from an EMBL/GenBank/DDBJ whole genome shotgun (WGS) entry which is preliminary data.</text>
</comment>
<evidence type="ECO:0000313" key="8">
    <source>
        <dbReference type="EMBL" id="PWE53717.1"/>
    </source>
</evidence>
<evidence type="ECO:0000256" key="2">
    <source>
        <dbReference type="ARBA" id="ARBA00029447"/>
    </source>
</evidence>
<feature type="domain" description="HAMP" evidence="7">
    <location>
        <begin position="428"/>
        <end position="480"/>
    </location>
</feature>
<dbReference type="PANTHER" id="PTHR43531:SF11">
    <property type="entry name" value="METHYL-ACCEPTING CHEMOTAXIS PROTEIN 3"/>
    <property type="match status" value="1"/>
</dbReference>
<dbReference type="Pfam" id="PF00672">
    <property type="entry name" value="HAMP"/>
    <property type="match status" value="1"/>
</dbReference>
<dbReference type="PANTHER" id="PTHR43531">
    <property type="entry name" value="PROTEIN ICFG"/>
    <property type="match status" value="1"/>
</dbReference>
<dbReference type="Gene3D" id="6.10.340.10">
    <property type="match status" value="1"/>
</dbReference>
<evidence type="ECO:0000259" key="7">
    <source>
        <dbReference type="PROSITE" id="PS50885"/>
    </source>
</evidence>
<feature type="domain" description="T-SNARE coiled-coil homology" evidence="6">
    <location>
        <begin position="644"/>
        <end position="706"/>
    </location>
</feature>
<accession>A0A2U2DK81</accession>
<keyword evidence="3" id="KW-0807">Transducer</keyword>
<sequence>MIKRIQSIRFHWTIGRKIPVLMVAIAAISCGAVALFASKSSFSTTQTLIAKHLNYIATTRRDILSSKLQALQSEVASLANNPGFGQVFDGLYLGYAGLSAESAKTLSDIRMRSGSLREAAVSGADYYLENYRQAEPWLQNLAGQAGFKTIALIDKKGQLIYSTASHPLGALDVEDVLKSALEKSISQQGPLITGFAPPDIAGGGGAYIAVPIPAPAGRSSNQRAGTLIVGLGTAALDGVLHDTNGFGPHGEAIVVAGDGVLRSTSRFGGADARSIKFGTQSGEANYRGLTMMAASENLIVGDQALTVIALEPRSEMLAPATDLLWKIILLAGTTIFATFLLSHFASRSISRPIVQLVAEMKRLASGVTAGTIEGISRGDEVGDMSRAVLVFKQNALAKETAEQAAKNLELAAQAERGATETERRQRLTTQAAVFEEIGRSLSALAEGVLNRQIEATFPAEYAQLREDFNAAVNQLRETISAVAGQANSMTSIANEMHAGTRELAKRTEQQAVVLENAVRALNNVSSDINRTADAADEADRIVSAVHREASSSDAVVSQAIEGMTQIEESSRQIATIVNVIDEIAFQTNLLALNAGVEASRAGDAGRGFAVVASEVRALAQRSADAATEIKDLIATSSQRVKRGTQLVSSTSDQLKNIASQITHIKSVVSNIAATASDQARHLATIGTTIGEIDQSTQQTAAMAEESTAACHSLDTEAARLLDLIRAFTLDESITPVAIPLNSARQKRSLAI</sequence>
<dbReference type="InterPro" id="IPR000727">
    <property type="entry name" value="T_SNARE_dom"/>
</dbReference>
<organism evidence="8 9">
    <name type="scientific">Metarhizobium album</name>
    <dbReference type="NCBI Taxonomy" id="2182425"/>
    <lineage>
        <taxon>Bacteria</taxon>
        <taxon>Pseudomonadati</taxon>
        <taxon>Pseudomonadota</taxon>
        <taxon>Alphaproteobacteria</taxon>
        <taxon>Hyphomicrobiales</taxon>
        <taxon>Rhizobiaceae</taxon>
        <taxon>Metarhizobium</taxon>
    </lineage>
</organism>
<dbReference type="PROSITE" id="PS50111">
    <property type="entry name" value="CHEMOTAXIS_TRANSDUC_2"/>
    <property type="match status" value="1"/>
</dbReference>
<evidence type="ECO:0000313" key="9">
    <source>
        <dbReference type="Proteomes" id="UP000245252"/>
    </source>
</evidence>
<dbReference type="PRINTS" id="PR00260">
    <property type="entry name" value="CHEMTRNSDUCR"/>
</dbReference>
<dbReference type="SUPFAM" id="SSF158472">
    <property type="entry name" value="HAMP domain-like"/>
    <property type="match status" value="1"/>
</dbReference>
<evidence type="ECO:0000256" key="1">
    <source>
        <dbReference type="ARBA" id="ARBA00022500"/>
    </source>
</evidence>
<gene>
    <name evidence="8" type="ORF">DEM27_24580</name>
</gene>
<dbReference type="InterPro" id="IPR004089">
    <property type="entry name" value="MCPsignal_dom"/>
</dbReference>
<dbReference type="SMART" id="SM00283">
    <property type="entry name" value="MA"/>
    <property type="match status" value="1"/>
</dbReference>
<evidence type="ECO:0000259" key="6">
    <source>
        <dbReference type="PROSITE" id="PS50192"/>
    </source>
</evidence>
<dbReference type="GO" id="GO:0004888">
    <property type="term" value="F:transmembrane signaling receptor activity"/>
    <property type="evidence" value="ECO:0007669"/>
    <property type="project" value="InterPro"/>
</dbReference>
<dbReference type="PROSITE" id="PS51257">
    <property type="entry name" value="PROKAR_LIPOPROTEIN"/>
    <property type="match status" value="1"/>
</dbReference>
<dbReference type="OrthoDB" id="7293398at2"/>
<dbReference type="PROSITE" id="PS50192">
    <property type="entry name" value="T_SNARE"/>
    <property type="match status" value="1"/>
</dbReference>
<dbReference type="GO" id="GO:0016020">
    <property type="term" value="C:membrane"/>
    <property type="evidence" value="ECO:0007669"/>
    <property type="project" value="InterPro"/>
</dbReference>
<feature type="domain" description="HAMP" evidence="7">
    <location>
        <begin position="347"/>
        <end position="400"/>
    </location>
</feature>
<comment type="similarity">
    <text evidence="2">Belongs to the methyl-accepting chemotaxis (MCP) protein family.</text>
</comment>
<dbReference type="Proteomes" id="UP000245252">
    <property type="component" value="Unassembled WGS sequence"/>
</dbReference>
<dbReference type="InterPro" id="IPR003660">
    <property type="entry name" value="HAMP_dom"/>
</dbReference>
<keyword evidence="9" id="KW-1185">Reference proteome</keyword>
<keyword evidence="4" id="KW-0472">Membrane</keyword>
<keyword evidence="4" id="KW-0812">Transmembrane</keyword>
<protein>
    <submittedName>
        <fullName evidence="8">Methyl-accepting chemotaxis protein</fullName>
    </submittedName>
</protein>
<dbReference type="Gene3D" id="1.10.287.950">
    <property type="entry name" value="Methyl-accepting chemotaxis protein"/>
    <property type="match status" value="1"/>
</dbReference>
<dbReference type="GO" id="GO:0006935">
    <property type="term" value="P:chemotaxis"/>
    <property type="evidence" value="ECO:0007669"/>
    <property type="project" value="UniProtKB-KW"/>
</dbReference>
<dbReference type="InterPro" id="IPR051310">
    <property type="entry name" value="MCP_chemotaxis"/>
</dbReference>
<name>A0A2U2DK81_9HYPH</name>
<dbReference type="SMART" id="SM00304">
    <property type="entry name" value="HAMP"/>
    <property type="match status" value="2"/>
</dbReference>
<evidence type="ECO:0000256" key="3">
    <source>
        <dbReference type="PROSITE-ProRule" id="PRU00284"/>
    </source>
</evidence>
<evidence type="ECO:0000256" key="4">
    <source>
        <dbReference type="SAM" id="Phobius"/>
    </source>
</evidence>
<dbReference type="RefSeq" id="WP_109460885.1">
    <property type="nucleotide sequence ID" value="NZ_QFBC01000014.1"/>
</dbReference>